<dbReference type="PROSITE" id="PS51257">
    <property type="entry name" value="PROKAR_LIPOPROTEIN"/>
    <property type="match status" value="1"/>
</dbReference>
<proteinExistence type="predicted"/>
<evidence type="ECO:0000313" key="1">
    <source>
        <dbReference type="EMBL" id="HBJ08986.1"/>
    </source>
</evidence>
<dbReference type="EMBL" id="DNWC01000105">
    <property type="protein sequence ID" value="HBJ08986.1"/>
    <property type="molecule type" value="Genomic_DNA"/>
</dbReference>
<accession>A0A354M397</accession>
<dbReference type="InterPro" id="IPR001087">
    <property type="entry name" value="GDSL"/>
</dbReference>
<reference evidence="1 2" key="1">
    <citation type="journal article" date="2018" name="Nat. Biotechnol.">
        <title>A standardized bacterial taxonomy based on genome phylogeny substantially revises the tree of life.</title>
        <authorList>
            <person name="Parks D.H."/>
            <person name="Chuvochina M."/>
            <person name="Waite D.W."/>
            <person name="Rinke C."/>
            <person name="Skarshewski A."/>
            <person name="Chaumeil P.A."/>
            <person name="Hugenholtz P."/>
        </authorList>
    </citation>
    <scope>NUCLEOTIDE SEQUENCE [LARGE SCALE GENOMIC DNA]</scope>
    <source>
        <strain evidence="1">UBA11482</strain>
    </source>
</reference>
<dbReference type="AlphaFoldDB" id="A0A354M397"/>
<dbReference type="Pfam" id="PF00657">
    <property type="entry name" value="Lipase_GDSL"/>
    <property type="match status" value="1"/>
</dbReference>
<dbReference type="Gene3D" id="3.40.50.1110">
    <property type="entry name" value="SGNH hydrolase"/>
    <property type="match status" value="1"/>
</dbReference>
<dbReference type="GO" id="GO:0016788">
    <property type="term" value="F:hydrolase activity, acting on ester bonds"/>
    <property type="evidence" value="ECO:0007669"/>
    <property type="project" value="InterPro"/>
</dbReference>
<gene>
    <name evidence="1" type="ORF">DDY73_08255</name>
</gene>
<name>A0A354M397_9BACT</name>
<dbReference type="InterPro" id="IPR036514">
    <property type="entry name" value="SGNH_hydro_sf"/>
</dbReference>
<dbReference type="Proteomes" id="UP000262954">
    <property type="component" value="Unassembled WGS sequence"/>
</dbReference>
<protein>
    <submittedName>
        <fullName evidence="1">Uncharacterized protein</fullName>
    </submittedName>
</protein>
<comment type="caution">
    <text evidence="1">The sequence shown here is derived from an EMBL/GenBank/DDBJ whole genome shotgun (WGS) entry which is preliminary data.</text>
</comment>
<organism evidence="1 2">
    <name type="scientific">Coprobacter fastidiosus</name>
    <dbReference type="NCBI Taxonomy" id="1099853"/>
    <lineage>
        <taxon>Bacteria</taxon>
        <taxon>Pseudomonadati</taxon>
        <taxon>Bacteroidota</taxon>
        <taxon>Bacteroidia</taxon>
        <taxon>Bacteroidales</taxon>
        <taxon>Barnesiellaceae</taxon>
        <taxon>Coprobacter</taxon>
    </lineage>
</organism>
<dbReference type="SUPFAM" id="SSF52266">
    <property type="entry name" value="SGNH hydrolase"/>
    <property type="match status" value="1"/>
</dbReference>
<evidence type="ECO:0000313" key="2">
    <source>
        <dbReference type="Proteomes" id="UP000262954"/>
    </source>
</evidence>
<sequence length="414" mass="47181">MKYKVFISLLLSLLLFSCEKEEEIYVPVYPQKIYAVYHEGEEPYPDLPVLYLDHMFYLKKRAPLFFQATGNDQLPFGSDQSVQNSDVQETDISVGINKCDVPVTITRVSTKSTVGKGRQIRLLPIGDSVGAGYGGQWNCPEGRASVSWSIARQFFMQDRYFDGTMPTVSDFITIGTTNKNTFSVLTDEGIVTCTGYGECRGGWRLSDYLYSRVVEKAENPFYDENRPGENKFSLAAYLKRFRTHTDNGKPLSAESVTDAYVCTPTHVIIQLGLNDLYNQEYKDQIASLVSRIKEEFPDMIVGLSLTDAFGTAFSKYYPDYDFSSNAMTLLKNNLHYKCWSWNPVLQQLENPAEKIFYIPNYYVQPSAESVPYEISSSGLRTPAYDTSHYHPNSNAHYAWGYQIYAWLKYTLTLI</sequence>